<dbReference type="InterPro" id="IPR011990">
    <property type="entry name" value="TPR-like_helical_dom_sf"/>
</dbReference>
<dbReference type="Gene3D" id="1.25.40.10">
    <property type="entry name" value="Tetratricopeptide repeat domain"/>
    <property type="match status" value="2"/>
</dbReference>
<keyword evidence="1" id="KW-0802">TPR repeat</keyword>
<dbReference type="InterPro" id="IPR019734">
    <property type="entry name" value="TPR_rpt"/>
</dbReference>
<evidence type="ECO:0000313" key="3">
    <source>
        <dbReference type="EMBL" id="KAJ5167143.1"/>
    </source>
</evidence>
<accession>A0A9W9I5H5</accession>
<comment type="caution">
    <text evidence="3">The sequence shown here is derived from an EMBL/GenBank/DDBJ whole genome shotgun (WGS) entry which is preliminary data.</text>
</comment>
<feature type="repeat" description="TPR" evidence="1">
    <location>
        <begin position="724"/>
        <end position="757"/>
    </location>
</feature>
<dbReference type="SMART" id="SM00028">
    <property type="entry name" value="TPR"/>
    <property type="match status" value="3"/>
</dbReference>
<proteinExistence type="predicted"/>
<dbReference type="InterPro" id="IPR053137">
    <property type="entry name" value="NLR-like"/>
</dbReference>
<dbReference type="Pfam" id="PF13374">
    <property type="entry name" value="TPR_10"/>
    <property type="match status" value="1"/>
</dbReference>
<organism evidence="3 4">
    <name type="scientific">Penicillium canariense</name>
    <dbReference type="NCBI Taxonomy" id="189055"/>
    <lineage>
        <taxon>Eukaryota</taxon>
        <taxon>Fungi</taxon>
        <taxon>Dikarya</taxon>
        <taxon>Ascomycota</taxon>
        <taxon>Pezizomycotina</taxon>
        <taxon>Eurotiomycetes</taxon>
        <taxon>Eurotiomycetidae</taxon>
        <taxon>Eurotiales</taxon>
        <taxon>Aspergillaceae</taxon>
        <taxon>Penicillium</taxon>
    </lineage>
</organism>
<dbReference type="Proteomes" id="UP001149163">
    <property type="component" value="Unassembled WGS sequence"/>
</dbReference>
<evidence type="ECO:0000313" key="4">
    <source>
        <dbReference type="Proteomes" id="UP001149163"/>
    </source>
</evidence>
<dbReference type="PANTHER" id="PTHR46082">
    <property type="entry name" value="ATP/GTP-BINDING PROTEIN-RELATED"/>
    <property type="match status" value="1"/>
</dbReference>
<dbReference type="PROSITE" id="PS50005">
    <property type="entry name" value="TPR"/>
    <property type="match status" value="1"/>
</dbReference>
<feature type="domain" description="Nucleoside phosphorylase" evidence="2">
    <location>
        <begin position="42"/>
        <end position="264"/>
    </location>
</feature>
<dbReference type="OrthoDB" id="1658288at2759"/>
<dbReference type="PRINTS" id="PR00364">
    <property type="entry name" value="DISEASERSIST"/>
</dbReference>
<dbReference type="InterPro" id="IPR000845">
    <property type="entry name" value="Nucleoside_phosphorylase_d"/>
</dbReference>
<gene>
    <name evidence="3" type="ORF">N7482_005924</name>
</gene>
<evidence type="ECO:0000256" key="1">
    <source>
        <dbReference type="PROSITE-ProRule" id="PRU00339"/>
    </source>
</evidence>
<dbReference type="PANTHER" id="PTHR46082:SF11">
    <property type="entry name" value="AAA+ ATPASE DOMAIN-CONTAINING PROTEIN-RELATED"/>
    <property type="match status" value="1"/>
</dbReference>
<dbReference type="Pfam" id="PF13424">
    <property type="entry name" value="TPR_12"/>
    <property type="match status" value="1"/>
</dbReference>
<dbReference type="EMBL" id="JAPQKN010000003">
    <property type="protein sequence ID" value="KAJ5167143.1"/>
    <property type="molecule type" value="Genomic_DNA"/>
</dbReference>
<keyword evidence="4" id="KW-1185">Reference proteome</keyword>
<dbReference type="SUPFAM" id="SSF53167">
    <property type="entry name" value="Purine and uridine phosphorylases"/>
    <property type="match status" value="1"/>
</dbReference>
<dbReference type="Pfam" id="PF01048">
    <property type="entry name" value="PNP_UDP_1"/>
    <property type="match status" value="1"/>
</dbReference>
<dbReference type="GO" id="GO:0003824">
    <property type="term" value="F:catalytic activity"/>
    <property type="evidence" value="ECO:0007669"/>
    <property type="project" value="InterPro"/>
</dbReference>
<reference evidence="3" key="2">
    <citation type="journal article" date="2023" name="IMA Fungus">
        <title>Comparative genomic study of the Penicillium genus elucidates a diverse pangenome and 15 lateral gene transfer events.</title>
        <authorList>
            <person name="Petersen C."/>
            <person name="Sorensen T."/>
            <person name="Nielsen M.R."/>
            <person name="Sondergaard T.E."/>
            <person name="Sorensen J.L."/>
            <person name="Fitzpatrick D.A."/>
            <person name="Frisvad J.C."/>
            <person name="Nielsen K.L."/>
        </authorList>
    </citation>
    <scope>NUCLEOTIDE SEQUENCE</scope>
    <source>
        <strain evidence="3">IBT 26290</strain>
    </source>
</reference>
<dbReference type="SUPFAM" id="SSF48452">
    <property type="entry name" value="TPR-like"/>
    <property type="match status" value="1"/>
</dbReference>
<reference evidence="3" key="1">
    <citation type="submission" date="2022-11" db="EMBL/GenBank/DDBJ databases">
        <authorList>
            <person name="Petersen C."/>
        </authorList>
    </citation>
    <scope>NUCLEOTIDE SEQUENCE</scope>
    <source>
        <strain evidence="3">IBT 26290</strain>
    </source>
</reference>
<protein>
    <submittedName>
        <fullName evidence="3">Tetratricopeptide repeat domain protein</fullName>
    </submittedName>
</protein>
<dbReference type="AlphaFoldDB" id="A0A9W9I5H5"/>
<dbReference type="GO" id="GO:0009116">
    <property type="term" value="P:nucleoside metabolic process"/>
    <property type="evidence" value="ECO:0007669"/>
    <property type="project" value="InterPro"/>
</dbReference>
<dbReference type="GeneID" id="81427225"/>
<evidence type="ECO:0000259" key="2">
    <source>
        <dbReference type="Pfam" id="PF01048"/>
    </source>
</evidence>
<sequence length="973" mass="109393">MPLDAHLEECTIVWLCPLEIELRAAIAMLDRVSHDLLPRARGQQVVYTRGEIGHHRVAVVGYYQEQGLAASGSMAAEVIRDLPNLQFGLLVGVAGGIPSSTNGMQLGDVAVAVPEGNRPGIVGYDLGKEVEDGRYELKHWQNSTHPLLRSVINVIRARNGSQFRRHLRILDKRPEFQRPEAALPTDPMRPKVHYGTILSGNTVIKSQSRRDELRDMYGGIAVEMEAAGIMTRLPVAVIRGISDFADSSKNSAWQPYAAIAAAAYAKEVLLCLPYEDQKIGRLLPGTLISQSKKCPKVREGTRVVTSSSPFEDKGLRLAQALPEKWAFVGRKSEMAFLQKQLDFSIQLPIQKTIVCLWGLTGIGKSQLAAGFVNQQLTSHPEREIFWINGESQESFEQSVIGMLKNKQDSGLLNFHHNVLPGISVAERRALVNLFFAELNRLSDGRWLLVIDGVNESTSSNTSPLPSDIHNNIRAPDLISLLKGLPLALRLATSVISRYRFQINEYLEIWKSYSDASEILGTDQALYRSMELSLEELEKVDPIAANILALFSFLDHNDLWYEICHNATGDAFPRWLQNIARSMTPFRNYYPLLADLSFIELKVSPNGSRIWETHPAIQAIARQRAKTKEEEYIRCAISLVAAQVPRSSGTNSWGTMRRLAPHVQLCWAYIKAKKWGPNTNLTELESLARVFRQVGHYDEASVIYRMIARGLGLQDPTSDNLEFLADVLSNLGLVYTYQRKFEDALRAFDRSSKILSDLGTLTPDVSMSIAYNKAVVFMMTDRLDESEELLQSAAAHFSDNAADEHNLGQGHRRSLSLRILNDLGEVLLRQGDALEAFKIFQHVKHGQRNWQGGPHPAQLSLKLNMGRTLTRLGNFPEARDLLHEVVSIYTGWWGRRHPETIRAIDELAWTFMEEAKDKRTKGETNDPEIRSAEELWNEALIFYRRTDVEKSDTVARLEANLTHLHSCRDPAFNI</sequence>
<dbReference type="Gene3D" id="3.40.50.1580">
    <property type="entry name" value="Nucleoside phosphorylase domain"/>
    <property type="match status" value="1"/>
</dbReference>
<name>A0A9W9I5H5_9EURO</name>
<dbReference type="RefSeq" id="XP_056543604.1">
    <property type="nucleotide sequence ID" value="XM_056688049.1"/>
</dbReference>
<dbReference type="InterPro" id="IPR027417">
    <property type="entry name" value="P-loop_NTPase"/>
</dbReference>
<dbReference type="InterPro" id="IPR035994">
    <property type="entry name" value="Nucleoside_phosphorylase_sf"/>
</dbReference>
<dbReference type="Gene3D" id="3.40.50.300">
    <property type="entry name" value="P-loop containing nucleotide triphosphate hydrolases"/>
    <property type="match status" value="1"/>
</dbReference>
<dbReference type="SUPFAM" id="SSF52540">
    <property type="entry name" value="P-loop containing nucleoside triphosphate hydrolases"/>
    <property type="match status" value="1"/>
</dbReference>